<evidence type="ECO:0000313" key="3">
    <source>
        <dbReference type="EMBL" id="MDW8802586.1"/>
    </source>
</evidence>
<sequence>MMKLAKRLSALSITAALVISMSGCSFGKDSSKQNNNTKQSEQKAKKEEAPKVQQDAKKTEQLKKEKEVYDGQVYFKDDSVIATMIIKEGISEGDAKALAEKYAKELKAAHKDKKINVQAVQKGNNIANITIEK</sequence>
<organism evidence="3 4">
    <name type="scientific">Clostridium tanneri</name>
    <dbReference type="NCBI Taxonomy" id="3037988"/>
    <lineage>
        <taxon>Bacteria</taxon>
        <taxon>Bacillati</taxon>
        <taxon>Bacillota</taxon>
        <taxon>Clostridia</taxon>
        <taxon>Eubacteriales</taxon>
        <taxon>Clostridiaceae</taxon>
        <taxon>Clostridium</taxon>
    </lineage>
</organism>
<dbReference type="RefSeq" id="WP_318798901.1">
    <property type="nucleotide sequence ID" value="NZ_JARUJP010000023.1"/>
</dbReference>
<dbReference type="EMBL" id="JARUJP010000023">
    <property type="protein sequence ID" value="MDW8802586.1"/>
    <property type="molecule type" value="Genomic_DNA"/>
</dbReference>
<feature type="signal peptide" evidence="2">
    <location>
        <begin position="1"/>
        <end position="27"/>
    </location>
</feature>
<evidence type="ECO:0000313" key="4">
    <source>
        <dbReference type="Proteomes" id="UP001281656"/>
    </source>
</evidence>
<dbReference type="Proteomes" id="UP001281656">
    <property type="component" value="Unassembled WGS sequence"/>
</dbReference>
<proteinExistence type="predicted"/>
<reference evidence="3 4" key="1">
    <citation type="submission" date="2023-04" db="EMBL/GenBank/DDBJ databases">
        <title>Clostridium tannerae sp. nov., isolated from the fecal material of an alpaca.</title>
        <authorList>
            <person name="Miller S."/>
            <person name="Hendry M."/>
            <person name="King J."/>
            <person name="Sankaranarayanan K."/>
            <person name="Lawson P.A."/>
        </authorList>
    </citation>
    <scope>NUCLEOTIDE SEQUENCE [LARGE SCALE GENOMIC DNA]</scope>
    <source>
        <strain evidence="3 4">A1-XYC3</strain>
    </source>
</reference>
<feature type="region of interest" description="Disordered" evidence="1">
    <location>
        <begin position="25"/>
        <end position="64"/>
    </location>
</feature>
<evidence type="ECO:0008006" key="5">
    <source>
        <dbReference type="Google" id="ProtNLM"/>
    </source>
</evidence>
<evidence type="ECO:0000256" key="2">
    <source>
        <dbReference type="SAM" id="SignalP"/>
    </source>
</evidence>
<protein>
    <recommendedName>
        <fullName evidence="5">Lipoprotein</fullName>
    </recommendedName>
</protein>
<keyword evidence="2" id="KW-0732">Signal</keyword>
<accession>A0ABU4JWP6</accession>
<name>A0ABU4JWP6_9CLOT</name>
<feature type="compositionally biased region" description="Basic and acidic residues" evidence="1">
    <location>
        <begin position="40"/>
        <end position="64"/>
    </location>
</feature>
<feature type="chain" id="PRO_5046905095" description="Lipoprotein" evidence="2">
    <location>
        <begin position="28"/>
        <end position="133"/>
    </location>
</feature>
<comment type="caution">
    <text evidence="3">The sequence shown here is derived from an EMBL/GenBank/DDBJ whole genome shotgun (WGS) entry which is preliminary data.</text>
</comment>
<gene>
    <name evidence="3" type="ORF">P8V03_15670</name>
</gene>
<keyword evidence="4" id="KW-1185">Reference proteome</keyword>
<evidence type="ECO:0000256" key="1">
    <source>
        <dbReference type="SAM" id="MobiDB-lite"/>
    </source>
</evidence>
<dbReference type="PROSITE" id="PS51257">
    <property type="entry name" value="PROKAR_LIPOPROTEIN"/>
    <property type="match status" value="1"/>
</dbReference>